<evidence type="ECO:0000259" key="8">
    <source>
        <dbReference type="Pfam" id="PF07992"/>
    </source>
</evidence>
<dbReference type="InterPro" id="IPR004099">
    <property type="entry name" value="Pyr_nucl-diS_OxRdtase_dimer"/>
</dbReference>
<evidence type="ECO:0000256" key="2">
    <source>
        <dbReference type="ARBA" id="ARBA00022630"/>
    </source>
</evidence>
<dbReference type="SUPFAM" id="SSF51905">
    <property type="entry name" value="FAD/NAD(P)-binding domain"/>
    <property type="match status" value="1"/>
</dbReference>
<dbReference type="SUPFAM" id="SSF55424">
    <property type="entry name" value="FAD/NAD-linked reductases, dimerisation (C-terminal) domain"/>
    <property type="match status" value="1"/>
</dbReference>
<sequence>MYDIIIIGAGTAGISAYKEAIKYTQNILIINAGSWETTCARVGCMPSKLLISSANRMHDIQSANNLALQYDAVVDTSGVMQRMHILRERFIRATLKGVDQWETSHKVSGHAKFIDAHTVEVNGQSYQAKSFIVAVGSRPNIDETLKQKLKDKFITSNEIFEFSQLPKSLTVIGSGIIAIELAQAMQRLGVQTTMFARSQKVGALTSPILQKLAQEQFSKELNIKFKTLPDEIEIQADKIKINFTENDQTKSIEVEYVLGATGRQSNIDRLGLDQLNSIFKDIKNLPIDKKTKQLANLPIFIVGDAAPDAPIQHEAAHAGKQVVHNCVNYPNVKPITALTPLAIVFCHPEMAIVGKSFKQLEDQQVNFIRGFVSYENQGRALVLAENTGGVEVYIDKNSGKLLGAELFCSQAEHLAHLLAWMIDADQDIHQILKKPFYHPTLEEGLRTAFKHARRQFDALQEKS</sequence>
<comment type="similarity">
    <text evidence="1">Belongs to the class-I pyridine nucleotide-disulfide oxidoreductase family.</text>
</comment>
<dbReference type="InterPro" id="IPR023753">
    <property type="entry name" value="FAD/NAD-binding_dom"/>
</dbReference>
<feature type="domain" description="Pyridine nucleotide-disulphide oxidoreductase dimerisation" evidence="7">
    <location>
        <begin position="343"/>
        <end position="448"/>
    </location>
</feature>
<dbReference type="GO" id="GO:0003955">
    <property type="term" value="F:NAD(P)H dehydrogenase (quinone) activity"/>
    <property type="evidence" value="ECO:0007669"/>
    <property type="project" value="TreeGrafter"/>
</dbReference>
<protein>
    <submittedName>
        <fullName evidence="9">Dihydrolipoyl dehydrogenase</fullName>
        <ecNumber evidence="9">1.8.1.4</ecNumber>
    </submittedName>
</protein>
<dbReference type="PRINTS" id="PR00368">
    <property type="entry name" value="FADPNR"/>
</dbReference>
<dbReference type="Pfam" id="PF07992">
    <property type="entry name" value="Pyr_redox_2"/>
    <property type="match status" value="1"/>
</dbReference>
<dbReference type="PIRSF" id="PIRSF000350">
    <property type="entry name" value="Mercury_reductase_MerA"/>
    <property type="match status" value="1"/>
</dbReference>
<reference evidence="9 10" key="1">
    <citation type="submission" date="2019-11" db="EMBL/GenBank/DDBJ databases">
        <title>FDA dAtabase for Regulatory Grade micrObial Sequences (FDA-ARGOS): Supporting development and validation of Infectious Disease Dx tests.</title>
        <authorList>
            <person name="Patel R."/>
            <person name="Rucinski S."/>
            <person name="Tallon L."/>
            <person name="Sadzewicz L."/>
            <person name="Vavikolanu K."/>
            <person name="Mehta A."/>
            <person name="Aluvathingal J."/>
            <person name="Nadendla S."/>
            <person name="Nandy P."/>
            <person name="Geyer C."/>
            <person name="Yan Y."/>
            <person name="Sichtig H."/>
        </authorList>
    </citation>
    <scope>NUCLEOTIDE SEQUENCE [LARGE SCALE GENOMIC DNA]</scope>
    <source>
        <strain evidence="9 10">FDAARGOS_557</strain>
    </source>
</reference>
<dbReference type="GO" id="GO:0050660">
    <property type="term" value="F:flavin adenine dinucleotide binding"/>
    <property type="evidence" value="ECO:0007669"/>
    <property type="project" value="TreeGrafter"/>
</dbReference>
<organism evidence="9 10">
    <name type="scientific">Acinetobacter lwoffii</name>
    <dbReference type="NCBI Taxonomy" id="28090"/>
    <lineage>
        <taxon>Bacteria</taxon>
        <taxon>Pseudomonadati</taxon>
        <taxon>Pseudomonadota</taxon>
        <taxon>Gammaproteobacteria</taxon>
        <taxon>Moraxellales</taxon>
        <taxon>Moraxellaceae</taxon>
        <taxon>Acinetobacter</taxon>
    </lineage>
</organism>
<dbReference type="InterPro" id="IPR016156">
    <property type="entry name" value="FAD/NAD-linked_Rdtase_dimer_sf"/>
</dbReference>
<evidence type="ECO:0000256" key="3">
    <source>
        <dbReference type="ARBA" id="ARBA00022827"/>
    </source>
</evidence>
<feature type="active site" description="Proton acceptor" evidence="4">
    <location>
        <position position="438"/>
    </location>
</feature>
<dbReference type="PRINTS" id="PR00411">
    <property type="entry name" value="PNDRDTASEI"/>
</dbReference>
<dbReference type="Pfam" id="PF02852">
    <property type="entry name" value="Pyr_redox_dim"/>
    <property type="match status" value="1"/>
</dbReference>
<keyword evidence="5" id="KW-0520">NAD</keyword>
<dbReference type="Gene3D" id="3.30.390.30">
    <property type="match status" value="1"/>
</dbReference>
<feature type="binding site" evidence="5">
    <location>
        <position position="262"/>
    </location>
    <ligand>
        <name>NAD(+)</name>
        <dbReference type="ChEBI" id="CHEBI:57540"/>
    </ligand>
</feature>
<evidence type="ECO:0000256" key="4">
    <source>
        <dbReference type="PIRSR" id="PIRSR000350-2"/>
    </source>
</evidence>
<dbReference type="EC" id="1.8.1.4" evidence="9"/>
<evidence type="ECO:0000259" key="7">
    <source>
        <dbReference type="Pfam" id="PF02852"/>
    </source>
</evidence>
<evidence type="ECO:0000256" key="6">
    <source>
        <dbReference type="PIRSR" id="PIRSR000350-4"/>
    </source>
</evidence>
<dbReference type="PANTHER" id="PTHR43014">
    <property type="entry name" value="MERCURIC REDUCTASE"/>
    <property type="match status" value="1"/>
</dbReference>
<dbReference type="InterPro" id="IPR036188">
    <property type="entry name" value="FAD/NAD-bd_sf"/>
</dbReference>
<evidence type="ECO:0000313" key="10">
    <source>
        <dbReference type="Proteomes" id="UP000509126"/>
    </source>
</evidence>
<feature type="binding site" evidence="5">
    <location>
        <begin position="173"/>
        <end position="180"/>
    </location>
    <ligand>
        <name>NAD(+)</name>
        <dbReference type="ChEBI" id="CHEBI:57540"/>
    </ligand>
</feature>
<dbReference type="AlphaFoldDB" id="A0A6N1MYT5"/>
<feature type="domain" description="FAD/NAD(P)-binding" evidence="8">
    <location>
        <begin position="2"/>
        <end position="317"/>
    </location>
</feature>
<evidence type="ECO:0000313" key="9">
    <source>
        <dbReference type="EMBL" id="QKU22982.1"/>
    </source>
</evidence>
<keyword evidence="3 5" id="KW-0274">FAD</keyword>
<evidence type="ECO:0000256" key="1">
    <source>
        <dbReference type="ARBA" id="ARBA00007532"/>
    </source>
</evidence>
<dbReference type="Gene3D" id="3.50.50.60">
    <property type="entry name" value="FAD/NAD(P)-binding domain"/>
    <property type="match status" value="2"/>
</dbReference>
<name>A0A6N1MYT5_ACILW</name>
<feature type="binding site" evidence="5">
    <location>
        <position position="304"/>
    </location>
    <ligand>
        <name>FAD</name>
        <dbReference type="ChEBI" id="CHEBI:57692"/>
    </ligand>
</feature>
<feature type="disulfide bond" description="Redox-active" evidence="6">
    <location>
        <begin position="39"/>
        <end position="44"/>
    </location>
</feature>
<dbReference type="GO" id="GO:0004148">
    <property type="term" value="F:dihydrolipoyl dehydrogenase (NADH) activity"/>
    <property type="evidence" value="ECO:0007669"/>
    <property type="project" value="UniProtKB-EC"/>
</dbReference>
<keyword evidence="9" id="KW-0560">Oxidoreductase</keyword>
<feature type="binding site" evidence="5">
    <location>
        <position position="48"/>
    </location>
    <ligand>
        <name>FAD</name>
        <dbReference type="ChEBI" id="CHEBI:57692"/>
    </ligand>
</feature>
<keyword evidence="2" id="KW-0285">Flavoprotein</keyword>
<dbReference type="InterPro" id="IPR001100">
    <property type="entry name" value="Pyr_nuc-diS_OxRdtase"/>
</dbReference>
<accession>A0A6N1MYT5</accession>
<keyword evidence="5" id="KW-0547">Nucleotide-binding</keyword>
<comment type="cofactor">
    <cofactor evidence="5">
        <name>FAD</name>
        <dbReference type="ChEBI" id="CHEBI:57692"/>
    </cofactor>
    <text evidence="5">Binds 1 FAD per subunit.</text>
</comment>
<evidence type="ECO:0000256" key="5">
    <source>
        <dbReference type="PIRSR" id="PIRSR000350-3"/>
    </source>
</evidence>
<dbReference type="RefSeq" id="WP_174894715.1">
    <property type="nucleotide sequence ID" value="NZ_CP054803.1"/>
</dbReference>
<proteinExistence type="inferred from homology"/>
<dbReference type="NCBIfam" id="NF004939">
    <property type="entry name" value="PRK06292.1-1"/>
    <property type="match status" value="1"/>
</dbReference>
<dbReference type="EMBL" id="CP054803">
    <property type="protein sequence ID" value="QKU22982.1"/>
    <property type="molecule type" value="Genomic_DNA"/>
</dbReference>
<dbReference type="Proteomes" id="UP000509126">
    <property type="component" value="Chromosome"/>
</dbReference>
<dbReference type="PANTHER" id="PTHR43014:SF4">
    <property type="entry name" value="PYRIDINE NUCLEOTIDE-DISULFIDE OXIDOREDUCTASE RCLA-RELATED"/>
    <property type="match status" value="1"/>
</dbReference>
<gene>
    <name evidence="9" type="ORF">FOB19_03860</name>
</gene>